<evidence type="ECO:0000259" key="3">
    <source>
        <dbReference type="Pfam" id="PF12484"/>
    </source>
</evidence>
<dbReference type="EMBL" id="LWCI01000109">
    <property type="protein sequence ID" value="KZS62232.1"/>
    <property type="molecule type" value="Genomic_DNA"/>
</dbReference>
<dbReference type="RefSeq" id="WP_075510868.1">
    <property type="nucleotide sequence ID" value="NZ_CP089224.1"/>
</dbReference>
<dbReference type="PANTHER" id="PTHR46766">
    <property type="entry name" value="GLUTAMINE-RICH PROTEIN 2"/>
    <property type="match status" value="1"/>
</dbReference>
<dbReference type="Gene3D" id="1.20.1260.20">
    <property type="entry name" value="PPE superfamily"/>
    <property type="match status" value="1"/>
</dbReference>
<keyword evidence="5" id="KW-1185">Reference proteome</keyword>
<dbReference type="Pfam" id="PF12484">
    <property type="entry name" value="PPE-SVP"/>
    <property type="match status" value="1"/>
</dbReference>
<dbReference type="AlphaFoldDB" id="A0A164A983"/>
<protein>
    <recommendedName>
        <fullName evidence="6">PPE family protein</fullName>
    </recommendedName>
</protein>
<dbReference type="PANTHER" id="PTHR46766:SF1">
    <property type="entry name" value="GLUTAMINE-RICH PROTEIN 2"/>
    <property type="match status" value="1"/>
</dbReference>
<dbReference type="GO" id="GO:0052572">
    <property type="term" value="P:response to host immune response"/>
    <property type="evidence" value="ECO:0007669"/>
    <property type="project" value="TreeGrafter"/>
</dbReference>
<comment type="similarity">
    <text evidence="1">Belongs to the mycobacterial PPE family.</text>
</comment>
<dbReference type="SUPFAM" id="SSF140459">
    <property type="entry name" value="PE/PPE dimer-like"/>
    <property type="match status" value="1"/>
</dbReference>
<dbReference type="FunFam" id="1.20.1260.20:FF:000001">
    <property type="entry name" value="PPE family protein PPE41"/>
    <property type="match status" value="1"/>
</dbReference>
<evidence type="ECO:0008006" key="6">
    <source>
        <dbReference type="Google" id="ProtNLM"/>
    </source>
</evidence>
<dbReference type="InterPro" id="IPR038332">
    <property type="entry name" value="PPE_sf"/>
</dbReference>
<evidence type="ECO:0000313" key="4">
    <source>
        <dbReference type="EMBL" id="KZS62232.1"/>
    </source>
</evidence>
<dbReference type="InterPro" id="IPR000030">
    <property type="entry name" value="PPE_dom"/>
</dbReference>
<accession>A0A164A983</accession>
<proteinExistence type="inferred from homology"/>
<name>A0A164A983_9MYCO</name>
<evidence type="ECO:0000259" key="2">
    <source>
        <dbReference type="Pfam" id="PF00823"/>
    </source>
</evidence>
<sequence length="389" mass="37784">MDFGALPPEINSARMYAGAGAAPMMAAAAAWNRLAVELSTTAASVESVITQLTTEQWLGPASMSMAAAAQPYLAWLTYTAESAAHAGSQATASAAAFEAAFAATVPPAEVAANRALLAALVATNILGQNTPAIAATEAHYGEMWAQDALAMYGYAASSAAAGTLNPLTTPSRIANPAGLAAQAAAVGQAAAAGTAQQVGLANLITNVPNAVMGLASPAASVFDATALGGIIDDLLGNTFVQNAINGAVNTAAWFVMAAIPNAVFLGHALDAANVAGGSAAAQLVPTIAGPAATTHAVAPAGAGSVLAGLGQASAVGKLAVPASWSSAAPALPSGTTALEGSGWAVPEEAGPVTAMPGAPGMAAAAKGSGGYAGPRYGFRPTVMPKQVVV</sequence>
<comment type="caution">
    <text evidence="4">The sequence shown here is derived from an EMBL/GenBank/DDBJ whole genome shotgun (WGS) entry which is preliminary data.</text>
</comment>
<gene>
    <name evidence="4" type="ORF">A4G28_23195</name>
</gene>
<dbReference type="Pfam" id="PF00823">
    <property type="entry name" value="PPE"/>
    <property type="match status" value="1"/>
</dbReference>
<feature type="domain" description="PPE family C-terminal" evidence="3">
    <location>
        <begin position="307"/>
        <end position="385"/>
    </location>
</feature>
<feature type="domain" description="PPE" evidence="2">
    <location>
        <begin position="2"/>
        <end position="164"/>
    </location>
</feature>
<evidence type="ECO:0000313" key="5">
    <source>
        <dbReference type="Proteomes" id="UP000077342"/>
    </source>
</evidence>
<dbReference type="Proteomes" id="UP000077342">
    <property type="component" value="Unassembled WGS sequence"/>
</dbReference>
<evidence type="ECO:0000256" key="1">
    <source>
        <dbReference type="ARBA" id="ARBA00010652"/>
    </source>
</evidence>
<reference evidence="5" key="1">
    <citation type="submission" date="2016-04" db="EMBL/GenBank/DDBJ databases">
        <authorList>
            <person name="Strapagiel D."/>
            <person name="Borowka P."/>
            <person name="Marciniak B."/>
            <person name="Bakula Z."/>
            <person name="Van Ingen J."/>
            <person name="Safianowska A."/>
            <person name="Dziadek J."/>
            <person name="Jagielski T."/>
        </authorList>
    </citation>
    <scope>NUCLEOTIDE SEQUENCE [LARGE SCALE GENOMIC DNA]</scope>
    <source>
        <strain evidence="5">1010001458</strain>
    </source>
</reference>
<dbReference type="InterPro" id="IPR022171">
    <property type="entry name" value="PPE_C"/>
</dbReference>
<organism evidence="4 5">
    <name type="scientific">Mycobacterium ostraviense</name>
    <dbReference type="NCBI Taxonomy" id="2738409"/>
    <lineage>
        <taxon>Bacteria</taxon>
        <taxon>Bacillati</taxon>
        <taxon>Actinomycetota</taxon>
        <taxon>Actinomycetes</taxon>
        <taxon>Mycobacteriales</taxon>
        <taxon>Mycobacteriaceae</taxon>
        <taxon>Mycobacterium</taxon>
    </lineage>
</organism>